<dbReference type="Proteomes" id="UP000310039">
    <property type="component" value="Unassembled WGS sequence"/>
</dbReference>
<evidence type="ECO:0008006" key="6">
    <source>
        <dbReference type="Google" id="ProtNLM"/>
    </source>
</evidence>
<evidence type="ECO:0000256" key="1">
    <source>
        <dbReference type="SAM" id="MobiDB-lite"/>
    </source>
</evidence>
<dbReference type="Pfam" id="PF17183">
    <property type="entry name" value="Get5_C"/>
    <property type="match status" value="1"/>
</dbReference>
<sequence>MWKAARVSNAGERLLRRAHFDIYHKPSDGRNTPGNIFIMSETMFAKALMSGLEKRPSRLSSDHVSDPRKYPAQAPYTLPKPVHPFPRRQRPAAGGQSQTVNVTLKPLKGSDQLDLPSQSPNTTVLDLKSQYAEKFSLDKTKIKVLLNKRPCTDLKTLKDILPDPLPAQADFSLMLLAGASTPSTASTPAPASPVVKPEESQKLPPDSAPLSEHAQAEAEALPHAHDTATQMLQSDEFWADLKDFLVQRLRDEDKGERLIRLFREAST</sequence>
<evidence type="ECO:0000259" key="3">
    <source>
        <dbReference type="Pfam" id="PF17183"/>
    </source>
</evidence>
<evidence type="ECO:0000313" key="5">
    <source>
        <dbReference type="Proteomes" id="UP000310039"/>
    </source>
</evidence>
<feature type="domain" description="Get5 N-terminal" evidence="2">
    <location>
        <begin position="44"/>
        <end position="178"/>
    </location>
</feature>
<evidence type="ECO:0000259" key="2">
    <source>
        <dbReference type="Pfam" id="PF12754"/>
    </source>
</evidence>
<dbReference type="AlphaFoldDB" id="A0A4S9XTR2"/>
<dbReference type="EMBL" id="QZBT01000058">
    <property type="protein sequence ID" value="THZ83512.1"/>
    <property type="molecule type" value="Genomic_DNA"/>
</dbReference>
<feature type="domain" description="Get5 C-terminal" evidence="3">
    <location>
        <begin position="226"/>
        <end position="265"/>
    </location>
</feature>
<dbReference type="CDD" id="cd17039">
    <property type="entry name" value="Ubl_ubiquitin_like"/>
    <property type="match status" value="1"/>
</dbReference>
<evidence type="ECO:0000313" key="4">
    <source>
        <dbReference type="EMBL" id="THZ83512.1"/>
    </source>
</evidence>
<feature type="compositionally biased region" description="Basic and acidic residues" evidence="1">
    <location>
        <begin position="55"/>
        <end position="69"/>
    </location>
</feature>
<feature type="region of interest" description="Disordered" evidence="1">
    <location>
        <begin position="180"/>
        <end position="226"/>
    </location>
</feature>
<comment type="caution">
    <text evidence="4">The sequence shown here is derived from an EMBL/GenBank/DDBJ whole genome shotgun (WGS) entry which is preliminary data.</text>
</comment>
<feature type="compositionally biased region" description="Basic and acidic residues" evidence="1">
    <location>
        <begin position="214"/>
        <end position="226"/>
    </location>
</feature>
<protein>
    <recommendedName>
        <fullName evidence="6">Ubiquitin-like domain-containing protein</fullName>
    </recommendedName>
</protein>
<organism evidence="4 5">
    <name type="scientific">Aureobasidium pullulans</name>
    <name type="common">Black yeast</name>
    <name type="synonym">Pullularia pullulans</name>
    <dbReference type="NCBI Taxonomy" id="5580"/>
    <lineage>
        <taxon>Eukaryota</taxon>
        <taxon>Fungi</taxon>
        <taxon>Dikarya</taxon>
        <taxon>Ascomycota</taxon>
        <taxon>Pezizomycotina</taxon>
        <taxon>Dothideomycetes</taxon>
        <taxon>Dothideomycetidae</taxon>
        <taxon>Dothideales</taxon>
        <taxon>Saccotheciaceae</taxon>
        <taxon>Aureobasidium</taxon>
    </lineage>
</organism>
<feature type="compositionally biased region" description="Low complexity" evidence="1">
    <location>
        <begin position="180"/>
        <end position="193"/>
    </location>
</feature>
<name>A0A4S9XTR2_AURPU</name>
<dbReference type="SUPFAM" id="SSF54236">
    <property type="entry name" value="Ubiquitin-like"/>
    <property type="match status" value="1"/>
</dbReference>
<dbReference type="InterPro" id="IPR049256">
    <property type="entry name" value="Get5_C"/>
</dbReference>
<dbReference type="Pfam" id="PF12754">
    <property type="entry name" value="Get5_N"/>
    <property type="match status" value="1"/>
</dbReference>
<dbReference type="Gene3D" id="1.10.286.70">
    <property type="entry name" value="Get5 dimerization domain"/>
    <property type="match status" value="1"/>
</dbReference>
<gene>
    <name evidence="4" type="ORF">D6C84_04908</name>
</gene>
<dbReference type="InterPro" id="IPR024737">
    <property type="entry name" value="Get5_N"/>
</dbReference>
<reference evidence="4 5" key="1">
    <citation type="submission" date="2018-10" db="EMBL/GenBank/DDBJ databases">
        <title>Fifty Aureobasidium pullulans genomes reveal a recombining polyextremotolerant generalist.</title>
        <authorList>
            <person name="Gostincar C."/>
            <person name="Turk M."/>
            <person name="Zajc J."/>
            <person name="Gunde-Cimerman N."/>
        </authorList>
    </citation>
    <scope>NUCLEOTIDE SEQUENCE [LARGE SCALE GENOMIC DNA]</scope>
    <source>
        <strain evidence="4 5">EXF-3403</strain>
    </source>
</reference>
<accession>A0A4S9XTR2</accession>
<proteinExistence type="predicted"/>
<dbReference type="InterPro" id="IPR029071">
    <property type="entry name" value="Ubiquitin-like_domsf"/>
</dbReference>
<feature type="region of interest" description="Disordered" evidence="1">
    <location>
        <begin position="55"/>
        <end position="100"/>
    </location>
</feature>